<keyword evidence="1" id="KW-0418">Kinase</keyword>
<organism evidence="1 2">
    <name type="scientific">Bacteroides oleiciplenus</name>
    <dbReference type="NCBI Taxonomy" id="626931"/>
    <lineage>
        <taxon>Bacteria</taxon>
        <taxon>Pseudomonadati</taxon>
        <taxon>Bacteroidota</taxon>
        <taxon>Bacteroidia</taxon>
        <taxon>Bacteroidales</taxon>
        <taxon>Bacteroidaceae</taxon>
        <taxon>Bacteroides</taxon>
    </lineage>
</organism>
<comment type="caution">
    <text evidence="1">The sequence shown here is derived from an EMBL/GenBank/DDBJ whole genome shotgun (WGS) entry which is preliminary data.</text>
</comment>
<protein>
    <submittedName>
        <fullName evidence="1">Histidine kinase</fullName>
    </submittedName>
</protein>
<gene>
    <name evidence="1" type="ORF">DXB65_10350</name>
</gene>
<dbReference type="Proteomes" id="UP000260983">
    <property type="component" value="Unassembled WGS sequence"/>
</dbReference>
<reference evidence="1 2" key="1">
    <citation type="submission" date="2018-08" db="EMBL/GenBank/DDBJ databases">
        <title>A genome reference for cultivated species of the human gut microbiota.</title>
        <authorList>
            <person name="Zou Y."/>
            <person name="Xue W."/>
            <person name="Luo G."/>
        </authorList>
    </citation>
    <scope>NUCLEOTIDE SEQUENCE [LARGE SCALE GENOMIC DNA]</scope>
    <source>
        <strain evidence="1 2">OM05-15BH</strain>
    </source>
</reference>
<evidence type="ECO:0000313" key="1">
    <source>
        <dbReference type="EMBL" id="RGN35901.1"/>
    </source>
</evidence>
<proteinExistence type="predicted"/>
<dbReference type="GO" id="GO:0016301">
    <property type="term" value="F:kinase activity"/>
    <property type="evidence" value="ECO:0007669"/>
    <property type="project" value="UniProtKB-KW"/>
</dbReference>
<sequence length="344" mass="40194">MKKNSEQSAALRFAMKLFILLIPFIALLAVYFLNDPFMVLKRYERYDKSPVLLNEGYAGWQMYMNNRDSITFDSFIMGNSCTMAYQCHEWEKYLDGGRAVRLFGNDESLAAICRKLQALDENGAEIKNLLLILDKESLSKDQIQNSYNYVLPPAVSGMSNFSFQEKFCQAFFFPGFLFPYLDYKMFHQYRPYMKGVINPYDAIKDPVTNDAINPREKMIQDEGEQYWETHKKEFQKTSDSNYRNGKYREDAQVLWEAQTALLQKIECICQLHKTSVKVIISPNYNQININPADIEILKNIFEEKNVFDFSGVNEYTNDIHNYYEKGHYRPILGAQLLQKVYGGQ</sequence>
<keyword evidence="1" id="KW-0808">Transferase</keyword>
<dbReference type="RefSeq" id="WP_009131193.1">
    <property type="nucleotide sequence ID" value="NZ_CABKRN010000004.1"/>
</dbReference>
<dbReference type="AlphaFoldDB" id="A0A3E5BE59"/>
<accession>A0A3E5BE59</accession>
<dbReference type="EMBL" id="QSUL01000006">
    <property type="protein sequence ID" value="RGN35901.1"/>
    <property type="molecule type" value="Genomic_DNA"/>
</dbReference>
<name>A0A3E5BE59_9BACE</name>
<evidence type="ECO:0000313" key="2">
    <source>
        <dbReference type="Proteomes" id="UP000260983"/>
    </source>
</evidence>